<dbReference type="EMBL" id="WXEW01000001">
    <property type="protein sequence ID" value="NAS20809.1"/>
    <property type="molecule type" value="Genomic_DNA"/>
</dbReference>
<dbReference type="CDD" id="cd00075">
    <property type="entry name" value="HATPase"/>
    <property type="match status" value="1"/>
</dbReference>
<dbReference type="InterPro" id="IPR050428">
    <property type="entry name" value="TCS_sensor_his_kinase"/>
</dbReference>
<evidence type="ECO:0000256" key="11">
    <source>
        <dbReference type="SAM" id="MobiDB-lite"/>
    </source>
</evidence>
<accession>A0A7C9MYY0</accession>
<comment type="subcellular location">
    <subcellularLocation>
        <location evidence="2">Cell membrane</location>
    </subcellularLocation>
</comment>
<evidence type="ECO:0000259" key="14">
    <source>
        <dbReference type="PROSITE" id="PS50885"/>
    </source>
</evidence>
<sequence length="523" mass="53971">MTSLRGRLLLITCALLAAGLLLSGSIVVGLLRSGLVERVDTQLRVFGGIIAAIPPGFASQAPADRVAGNTLSTNLDLINRLYIAELPLDGDPVSEVRLPPGPGGPELPAHPSDAPGPANLAPTAPEPIAPEPTTPERIAPERIAPEPGAGPRRTGSELQPFEARDSAGGADWRVLVVPREGAGSSVVVAASLDAVQATVGRLRVIYVVTGIALLALLTLAGWFAVRAGLRPLRDIEETAAAIAAGELGRRVPDAAPDTEVGRLSAALNGMLGQIEHAFAARTESEARLRRFVADVGHELRTPLVGIKGFSELYRMGGLPEVAPAMARIESEAGRLARLIEDLLLLARLDEGGDALPLDLAPMDLRTLAADARLDLRALAPGRPVELTGPDGGPPASAPVVGDEARLRQVVTNLVGNVVEHTPDGTPVRIGVGTRDGEAVLVIEDHGPGLGPEEAARVFDRFSRADASRSRSGPGGAGLGLAIARSLAEAHGGRLDLRTAPGQGAAFTLALPGEFGGQVSLSGR</sequence>
<evidence type="ECO:0000256" key="9">
    <source>
        <dbReference type="ARBA" id="ARBA00023012"/>
    </source>
</evidence>
<dbReference type="InterPro" id="IPR005467">
    <property type="entry name" value="His_kinase_dom"/>
</dbReference>
<keyword evidence="4" id="KW-0597">Phosphoprotein</keyword>
<evidence type="ECO:0000256" key="1">
    <source>
        <dbReference type="ARBA" id="ARBA00000085"/>
    </source>
</evidence>
<reference evidence="15 16" key="1">
    <citation type="submission" date="2020-01" db="EMBL/GenBank/DDBJ databases">
        <title>Herbidospora sp. NEAU-GS84 nov., a novel actinomycete isolated from soil.</title>
        <authorList>
            <person name="Han L."/>
        </authorList>
    </citation>
    <scope>NUCLEOTIDE SEQUENCE [LARGE SCALE GENOMIC DNA]</scope>
    <source>
        <strain evidence="15 16">NEAU-GS84</strain>
    </source>
</reference>
<dbReference type="InterPro" id="IPR004358">
    <property type="entry name" value="Sig_transdc_His_kin-like_C"/>
</dbReference>
<evidence type="ECO:0000256" key="4">
    <source>
        <dbReference type="ARBA" id="ARBA00022553"/>
    </source>
</evidence>
<gene>
    <name evidence="15" type="ORF">GT755_03815</name>
</gene>
<evidence type="ECO:0000256" key="5">
    <source>
        <dbReference type="ARBA" id="ARBA00022679"/>
    </source>
</evidence>
<dbReference type="AlphaFoldDB" id="A0A7C9MYY0"/>
<dbReference type="InterPro" id="IPR003661">
    <property type="entry name" value="HisK_dim/P_dom"/>
</dbReference>
<evidence type="ECO:0000313" key="16">
    <source>
        <dbReference type="Proteomes" id="UP000479526"/>
    </source>
</evidence>
<evidence type="ECO:0000256" key="12">
    <source>
        <dbReference type="SAM" id="Phobius"/>
    </source>
</evidence>
<dbReference type="InterPro" id="IPR036890">
    <property type="entry name" value="HATPase_C_sf"/>
</dbReference>
<dbReference type="CDD" id="cd00082">
    <property type="entry name" value="HisKA"/>
    <property type="match status" value="1"/>
</dbReference>
<dbReference type="Proteomes" id="UP000479526">
    <property type="component" value="Unassembled WGS sequence"/>
</dbReference>
<keyword evidence="10 12" id="KW-0472">Membrane</keyword>
<evidence type="ECO:0000256" key="8">
    <source>
        <dbReference type="ARBA" id="ARBA00022989"/>
    </source>
</evidence>
<dbReference type="SMART" id="SM00304">
    <property type="entry name" value="HAMP"/>
    <property type="match status" value="1"/>
</dbReference>
<dbReference type="CDD" id="cd06225">
    <property type="entry name" value="HAMP"/>
    <property type="match status" value="1"/>
</dbReference>
<dbReference type="SUPFAM" id="SSF47384">
    <property type="entry name" value="Homodimeric domain of signal transducing histidine kinase"/>
    <property type="match status" value="1"/>
</dbReference>
<dbReference type="SMART" id="SM00387">
    <property type="entry name" value="HATPase_c"/>
    <property type="match status" value="1"/>
</dbReference>
<keyword evidence="8 12" id="KW-1133">Transmembrane helix</keyword>
<evidence type="ECO:0000256" key="7">
    <source>
        <dbReference type="ARBA" id="ARBA00022777"/>
    </source>
</evidence>
<feature type="compositionally biased region" description="Pro residues" evidence="11">
    <location>
        <begin position="124"/>
        <end position="133"/>
    </location>
</feature>
<dbReference type="EC" id="2.7.13.3" evidence="3"/>
<protein>
    <recommendedName>
        <fullName evidence="3">histidine kinase</fullName>
        <ecNumber evidence="3">2.7.13.3</ecNumber>
    </recommendedName>
</protein>
<dbReference type="SMART" id="SM00388">
    <property type="entry name" value="HisKA"/>
    <property type="match status" value="1"/>
</dbReference>
<feature type="transmembrane region" description="Helical" evidence="12">
    <location>
        <begin position="204"/>
        <end position="225"/>
    </location>
</feature>
<dbReference type="GO" id="GO:0005886">
    <property type="term" value="C:plasma membrane"/>
    <property type="evidence" value="ECO:0007669"/>
    <property type="project" value="UniProtKB-SubCell"/>
</dbReference>
<dbReference type="RefSeq" id="WP_161478272.1">
    <property type="nucleotide sequence ID" value="NZ_WXEW01000001.1"/>
</dbReference>
<feature type="domain" description="HAMP" evidence="14">
    <location>
        <begin position="226"/>
        <end position="279"/>
    </location>
</feature>
<dbReference type="Gene3D" id="3.30.565.10">
    <property type="entry name" value="Histidine kinase-like ATPase, C-terminal domain"/>
    <property type="match status" value="1"/>
</dbReference>
<dbReference type="Pfam" id="PF02518">
    <property type="entry name" value="HATPase_c"/>
    <property type="match status" value="1"/>
</dbReference>
<keyword evidence="16" id="KW-1185">Reference proteome</keyword>
<dbReference type="Pfam" id="PF00672">
    <property type="entry name" value="HAMP"/>
    <property type="match status" value="1"/>
</dbReference>
<feature type="region of interest" description="Disordered" evidence="11">
    <location>
        <begin position="93"/>
        <end position="164"/>
    </location>
</feature>
<dbReference type="InterPro" id="IPR003660">
    <property type="entry name" value="HAMP_dom"/>
</dbReference>
<dbReference type="InterPro" id="IPR036097">
    <property type="entry name" value="HisK_dim/P_sf"/>
</dbReference>
<dbReference type="GO" id="GO:0000155">
    <property type="term" value="F:phosphorelay sensor kinase activity"/>
    <property type="evidence" value="ECO:0007669"/>
    <property type="project" value="InterPro"/>
</dbReference>
<keyword evidence="7" id="KW-0418">Kinase</keyword>
<keyword evidence="9" id="KW-0902">Two-component regulatory system</keyword>
<evidence type="ECO:0000256" key="6">
    <source>
        <dbReference type="ARBA" id="ARBA00022692"/>
    </source>
</evidence>
<keyword evidence="6 12" id="KW-0812">Transmembrane</keyword>
<dbReference type="Pfam" id="PF00512">
    <property type="entry name" value="HisKA"/>
    <property type="match status" value="1"/>
</dbReference>
<comment type="catalytic activity">
    <reaction evidence="1">
        <text>ATP + protein L-histidine = ADP + protein N-phospho-L-histidine.</text>
        <dbReference type="EC" id="2.7.13.3"/>
    </reaction>
</comment>
<keyword evidence="5" id="KW-0808">Transferase</keyword>
<dbReference type="PANTHER" id="PTHR45436">
    <property type="entry name" value="SENSOR HISTIDINE KINASE YKOH"/>
    <property type="match status" value="1"/>
</dbReference>
<feature type="domain" description="Histidine kinase" evidence="13">
    <location>
        <begin position="294"/>
        <end position="514"/>
    </location>
</feature>
<dbReference type="FunFam" id="1.10.287.130:FF:000001">
    <property type="entry name" value="Two-component sensor histidine kinase"/>
    <property type="match status" value="1"/>
</dbReference>
<dbReference type="InterPro" id="IPR003594">
    <property type="entry name" value="HATPase_dom"/>
</dbReference>
<proteinExistence type="predicted"/>
<dbReference type="PROSITE" id="PS50885">
    <property type="entry name" value="HAMP"/>
    <property type="match status" value="1"/>
</dbReference>
<evidence type="ECO:0000256" key="3">
    <source>
        <dbReference type="ARBA" id="ARBA00012438"/>
    </source>
</evidence>
<dbReference type="PROSITE" id="PS50109">
    <property type="entry name" value="HIS_KIN"/>
    <property type="match status" value="1"/>
</dbReference>
<evidence type="ECO:0000313" key="15">
    <source>
        <dbReference type="EMBL" id="NAS20809.1"/>
    </source>
</evidence>
<dbReference type="SUPFAM" id="SSF55874">
    <property type="entry name" value="ATPase domain of HSP90 chaperone/DNA topoisomerase II/histidine kinase"/>
    <property type="match status" value="1"/>
</dbReference>
<evidence type="ECO:0000256" key="2">
    <source>
        <dbReference type="ARBA" id="ARBA00004236"/>
    </source>
</evidence>
<evidence type="ECO:0000256" key="10">
    <source>
        <dbReference type="ARBA" id="ARBA00023136"/>
    </source>
</evidence>
<name>A0A7C9MYY0_9ACTN</name>
<dbReference type="SUPFAM" id="SSF158472">
    <property type="entry name" value="HAMP domain-like"/>
    <property type="match status" value="1"/>
</dbReference>
<evidence type="ECO:0000259" key="13">
    <source>
        <dbReference type="PROSITE" id="PS50109"/>
    </source>
</evidence>
<dbReference type="PRINTS" id="PR00344">
    <property type="entry name" value="BCTRLSENSOR"/>
</dbReference>
<dbReference type="PANTHER" id="PTHR45436:SF5">
    <property type="entry name" value="SENSOR HISTIDINE KINASE TRCS"/>
    <property type="match status" value="1"/>
</dbReference>
<dbReference type="Gene3D" id="1.10.287.130">
    <property type="match status" value="1"/>
</dbReference>
<dbReference type="Gene3D" id="6.10.340.10">
    <property type="match status" value="1"/>
</dbReference>
<comment type="caution">
    <text evidence="15">The sequence shown here is derived from an EMBL/GenBank/DDBJ whole genome shotgun (WGS) entry which is preliminary data.</text>
</comment>
<organism evidence="15 16">
    <name type="scientific">Herbidospora solisilvae</name>
    <dbReference type="NCBI Taxonomy" id="2696284"/>
    <lineage>
        <taxon>Bacteria</taxon>
        <taxon>Bacillati</taxon>
        <taxon>Actinomycetota</taxon>
        <taxon>Actinomycetes</taxon>
        <taxon>Streptosporangiales</taxon>
        <taxon>Streptosporangiaceae</taxon>
        <taxon>Herbidospora</taxon>
    </lineage>
</organism>